<dbReference type="InterPro" id="IPR036365">
    <property type="entry name" value="PGBD-like_sf"/>
</dbReference>
<evidence type="ECO:0000256" key="1">
    <source>
        <dbReference type="SAM" id="MobiDB-lite"/>
    </source>
</evidence>
<feature type="signal peptide" evidence="2">
    <location>
        <begin position="1"/>
        <end position="21"/>
    </location>
</feature>
<dbReference type="SUPFAM" id="SSF50494">
    <property type="entry name" value="Trypsin-like serine proteases"/>
    <property type="match status" value="1"/>
</dbReference>
<proteinExistence type="predicted"/>
<dbReference type="Gene3D" id="1.10.101.10">
    <property type="entry name" value="PGBD-like superfamily/PGBD"/>
    <property type="match status" value="1"/>
</dbReference>
<feature type="region of interest" description="Disordered" evidence="1">
    <location>
        <begin position="120"/>
        <end position="165"/>
    </location>
</feature>
<gene>
    <name evidence="4" type="ORF">So717_04900</name>
</gene>
<dbReference type="InterPro" id="IPR002477">
    <property type="entry name" value="Peptidoglycan-bd-like"/>
</dbReference>
<dbReference type="AlphaFoldDB" id="A0A640VLU6"/>
<evidence type="ECO:0000259" key="3">
    <source>
        <dbReference type="Pfam" id="PF01471"/>
    </source>
</evidence>
<keyword evidence="5" id="KW-1185">Reference proteome</keyword>
<dbReference type="InterPro" id="IPR009003">
    <property type="entry name" value="Peptidase_S1_PA"/>
</dbReference>
<sequence>MIRFLAVCVAVFASVGGVVQAQSSSQVVWVQIEAQPNLQDGLDRAQDYARTLDDVNGFALGGGWYGVLLGPYTPEDAQQVLQIYRADGLIPRDSYIAFSSALGRQFFPAETDLFQRNATVAQPEPAPQTTAETPTPVVRETAEAPAATPSTIPDETPAQARQSERTLTAEQRRALQTALQWAGFYNATIDGAFGRGTRSSMSAWQTANGFEPTGVLTTLQRAALLGQYNAVLEGLGLQTVSDRQTGIEVKLPTARVTFDRYDPPFARFTGSEGDTAQVLLISQRGDVNRLASLYQVMQTLEIVPLDGPRSLERTRFTLVGQNAEIVSETRAWVEGEEIKGFTLVWPTGDEERRTRLVAEMQASFTRLPGVLDPSAGDATDQQVDLIAGLRVRTPRLSRSGFFVDNSGTLITTAEAVQNCTRITVDEDVEVGLSTLDTELGVAVMTPKTALAPQQIAQFGQVPPRLQSDVAVSGYSYEGILDAPSITFGTLSDLRGLGGEAGLSRLSLKSLPGDAGGPVFDASGNVHGMLLPREAGARQLPQDVRFALAAPALAQVLERAGISASRGNDTAALAPEDITTRAVGMTVLVSCWE</sequence>
<dbReference type="SUPFAM" id="SSF47090">
    <property type="entry name" value="PGBD-like"/>
    <property type="match status" value="1"/>
</dbReference>
<protein>
    <submittedName>
        <fullName evidence="4">Peptidoglycan-binding protein</fullName>
    </submittedName>
</protein>
<dbReference type="Pfam" id="PF01471">
    <property type="entry name" value="PG_binding_1"/>
    <property type="match status" value="1"/>
</dbReference>
<evidence type="ECO:0000256" key="2">
    <source>
        <dbReference type="SAM" id="SignalP"/>
    </source>
</evidence>
<dbReference type="Pfam" id="PF13365">
    <property type="entry name" value="Trypsin_2"/>
    <property type="match status" value="1"/>
</dbReference>
<dbReference type="EMBL" id="BLIV01000001">
    <property type="protein sequence ID" value="GFE48737.1"/>
    <property type="molecule type" value="Genomic_DNA"/>
</dbReference>
<feature type="compositionally biased region" description="Low complexity" evidence="1">
    <location>
        <begin position="120"/>
        <end position="149"/>
    </location>
</feature>
<reference evidence="4 5" key="1">
    <citation type="submission" date="2019-12" db="EMBL/GenBank/DDBJ databases">
        <title>Roseobacter cerasinus sp. nov., isolated from seawater around aquaculture.</title>
        <authorList>
            <person name="Muramatsu S."/>
            <person name="Takabe Y."/>
            <person name="Mori K."/>
            <person name="Takaichi S."/>
            <person name="Hanada S."/>
        </authorList>
    </citation>
    <scope>NUCLEOTIDE SEQUENCE [LARGE SCALE GENOMIC DNA]</scope>
    <source>
        <strain evidence="4 5">AI77</strain>
    </source>
</reference>
<feature type="chain" id="PRO_5024881023" evidence="2">
    <location>
        <begin position="22"/>
        <end position="592"/>
    </location>
</feature>
<evidence type="ECO:0000313" key="5">
    <source>
        <dbReference type="Proteomes" id="UP000436522"/>
    </source>
</evidence>
<dbReference type="InterPro" id="IPR036366">
    <property type="entry name" value="PGBDSf"/>
</dbReference>
<dbReference type="OrthoDB" id="6810892at2"/>
<keyword evidence="2" id="KW-0732">Signal</keyword>
<dbReference type="Proteomes" id="UP000436522">
    <property type="component" value="Unassembled WGS sequence"/>
</dbReference>
<comment type="caution">
    <text evidence="4">The sequence shown here is derived from an EMBL/GenBank/DDBJ whole genome shotgun (WGS) entry which is preliminary data.</text>
</comment>
<evidence type="ECO:0000313" key="4">
    <source>
        <dbReference type="EMBL" id="GFE48737.1"/>
    </source>
</evidence>
<accession>A0A640VLU6</accession>
<feature type="domain" description="Peptidoglycan binding-like" evidence="3">
    <location>
        <begin position="169"/>
        <end position="224"/>
    </location>
</feature>
<organism evidence="4 5">
    <name type="scientific">Roseobacter cerasinus</name>
    <dbReference type="NCBI Taxonomy" id="2602289"/>
    <lineage>
        <taxon>Bacteria</taxon>
        <taxon>Pseudomonadati</taxon>
        <taxon>Pseudomonadota</taxon>
        <taxon>Alphaproteobacteria</taxon>
        <taxon>Rhodobacterales</taxon>
        <taxon>Roseobacteraceae</taxon>
        <taxon>Roseobacter</taxon>
    </lineage>
</organism>
<dbReference type="Gene3D" id="2.40.10.120">
    <property type="match status" value="1"/>
</dbReference>
<dbReference type="RefSeq" id="WP_159974603.1">
    <property type="nucleotide sequence ID" value="NZ_BLIV01000001.1"/>
</dbReference>
<name>A0A640VLU6_9RHOB</name>